<name>A0A5C3LUF9_9AGAR</name>
<organism evidence="3 4">
    <name type="scientific">Crucibulum laeve</name>
    <dbReference type="NCBI Taxonomy" id="68775"/>
    <lineage>
        <taxon>Eukaryota</taxon>
        <taxon>Fungi</taxon>
        <taxon>Dikarya</taxon>
        <taxon>Basidiomycota</taxon>
        <taxon>Agaricomycotina</taxon>
        <taxon>Agaricomycetes</taxon>
        <taxon>Agaricomycetidae</taxon>
        <taxon>Agaricales</taxon>
        <taxon>Agaricineae</taxon>
        <taxon>Nidulariaceae</taxon>
        <taxon>Crucibulum</taxon>
    </lineage>
</organism>
<keyword evidence="1" id="KW-0560">Oxidoreductase</keyword>
<sequence>MPQMDSLPAFSPPQGALPTLEKLGTTAPENVDALKVASTWLSSFEKHLSSVDVEGVLSLFVQATYSSLTADNDPSALSFYWRDILAFTWDIRTFEGTAVVRQFLTDRLEQTKASNLQLKLGPDGKAFVIYQQLYPDLAWVQLMFTFETDVGLASGIVRLVPTPGNATGDIEWKAHSVFTNLEDLKGFPEKLGLLRKAEPQHGRWVEERERERLFLDKDPTVLVIGGGQSGLEIAARLKFLELPTLIVEKNNRIGDNWRNRYEALCLHDLVWYDHMPYIPFPSTWPVYTPAKKFANWMESYADVLELNVWTSSKVSNAKQDPDTQLWHVTVQKEDGTERLFKVKHLIFAIGYKGGKPNMPKYPGMDEFKGQIIHSTQHNKATDHLGKKIFVIGSGASAHDISVDYVNHGIDVTMFQRSPTFVMTVKNGSRLFFGSLYSENGLPTDVADRIFASYAMGFNIGMVNRLLKYVAHEDKDILDGLRSRGFKMDEGLKGAGPLLNVWLTGGGFYLDVGGSQYIIDGKIKLKNDALIESFTETGIKFDDGSEMEADVVVCATGLGNVIEGVREICGNVVAEGCTLSGITKEGEPRGIWRELPFKGLWYMMGNLGYCRFHSKHLALQIKAIEENVIGERYSLQE</sequence>
<dbReference type="OrthoDB" id="74360at2759"/>
<accession>A0A5C3LUF9</accession>
<reference evidence="3 4" key="1">
    <citation type="journal article" date="2019" name="Nat. Ecol. Evol.">
        <title>Megaphylogeny resolves global patterns of mushroom evolution.</title>
        <authorList>
            <person name="Varga T."/>
            <person name="Krizsan K."/>
            <person name="Foldi C."/>
            <person name="Dima B."/>
            <person name="Sanchez-Garcia M."/>
            <person name="Sanchez-Ramirez S."/>
            <person name="Szollosi G.J."/>
            <person name="Szarkandi J.G."/>
            <person name="Papp V."/>
            <person name="Albert L."/>
            <person name="Andreopoulos W."/>
            <person name="Angelini C."/>
            <person name="Antonin V."/>
            <person name="Barry K.W."/>
            <person name="Bougher N.L."/>
            <person name="Buchanan P."/>
            <person name="Buyck B."/>
            <person name="Bense V."/>
            <person name="Catcheside P."/>
            <person name="Chovatia M."/>
            <person name="Cooper J."/>
            <person name="Damon W."/>
            <person name="Desjardin D."/>
            <person name="Finy P."/>
            <person name="Geml J."/>
            <person name="Haridas S."/>
            <person name="Hughes K."/>
            <person name="Justo A."/>
            <person name="Karasinski D."/>
            <person name="Kautmanova I."/>
            <person name="Kiss B."/>
            <person name="Kocsube S."/>
            <person name="Kotiranta H."/>
            <person name="LaButti K.M."/>
            <person name="Lechner B.E."/>
            <person name="Liimatainen K."/>
            <person name="Lipzen A."/>
            <person name="Lukacs Z."/>
            <person name="Mihaltcheva S."/>
            <person name="Morgado L.N."/>
            <person name="Niskanen T."/>
            <person name="Noordeloos M.E."/>
            <person name="Ohm R.A."/>
            <person name="Ortiz-Santana B."/>
            <person name="Ovrebo C."/>
            <person name="Racz N."/>
            <person name="Riley R."/>
            <person name="Savchenko A."/>
            <person name="Shiryaev A."/>
            <person name="Soop K."/>
            <person name="Spirin V."/>
            <person name="Szebenyi C."/>
            <person name="Tomsovsky M."/>
            <person name="Tulloss R.E."/>
            <person name="Uehling J."/>
            <person name="Grigoriev I.V."/>
            <person name="Vagvolgyi C."/>
            <person name="Papp T."/>
            <person name="Martin F.M."/>
            <person name="Miettinen O."/>
            <person name="Hibbett D.S."/>
            <person name="Nagy L.G."/>
        </authorList>
    </citation>
    <scope>NUCLEOTIDE SEQUENCE [LARGE SCALE GENOMIC DNA]</scope>
    <source>
        <strain evidence="3 4">CBS 166.37</strain>
    </source>
</reference>
<gene>
    <name evidence="3" type="ORF">BDQ12DRAFT_688042</name>
</gene>
<dbReference type="InterPro" id="IPR036188">
    <property type="entry name" value="FAD/NAD-bd_sf"/>
</dbReference>
<evidence type="ECO:0000256" key="1">
    <source>
        <dbReference type="ARBA" id="ARBA00023002"/>
    </source>
</evidence>
<evidence type="ECO:0000256" key="2">
    <source>
        <dbReference type="SAM" id="MobiDB-lite"/>
    </source>
</evidence>
<dbReference type="PANTHER" id="PTHR43539:SF68">
    <property type="entry name" value="FLAVIN-BINDING MONOOXYGENASE-LIKE PROTEIN (AFU_ORTHOLOGUE AFUA_4G09220)"/>
    <property type="match status" value="1"/>
</dbReference>
<keyword evidence="4" id="KW-1185">Reference proteome</keyword>
<dbReference type="Proteomes" id="UP000308652">
    <property type="component" value="Unassembled WGS sequence"/>
</dbReference>
<dbReference type="GO" id="GO:0004497">
    <property type="term" value="F:monooxygenase activity"/>
    <property type="evidence" value="ECO:0007669"/>
    <property type="project" value="TreeGrafter"/>
</dbReference>
<feature type="region of interest" description="Disordered" evidence="2">
    <location>
        <begin position="1"/>
        <end position="20"/>
    </location>
</feature>
<evidence type="ECO:0000313" key="3">
    <source>
        <dbReference type="EMBL" id="TFK35618.1"/>
    </source>
</evidence>
<dbReference type="PANTHER" id="PTHR43539">
    <property type="entry name" value="FLAVIN-BINDING MONOOXYGENASE-LIKE PROTEIN (AFU_ORTHOLOGUE AFUA_4G09220)"/>
    <property type="match status" value="1"/>
</dbReference>
<dbReference type="SUPFAM" id="SSF51905">
    <property type="entry name" value="FAD/NAD(P)-binding domain"/>
    <property type="match status" value="2"/>
</dbReference>
<dbReference type="STRING" id="68775.A0A5C3LUF9"/>
<dbReference type="InterPro" id="IPR050982">
    <property type="entry name" value="Auxin_biosynth/cation_transpt"/>
</dbReference>
<dbReference type="Pfam" id="PF13738">
    <property type="entry name" value="Pyr_redox_3"/>
    <property type="match status" value="1"/>
</dbReference>
<evidence type="ECO:0008006" key="5">
    <source>
        <dbReference type="Google" id="ProtNLM"/>
    </source>
</evidence>
<proteinExistence type="predicted"/>
<dbReference type="GO" id="GO:0050660">
    <property type="term" value="F:flavin adenine dinucleotide binding"/>
    <property type="evidence" value="ECO:0007669"/>
    <property type="project" value="TreeGrafter"/>
</dbReference>
<dbReference type="Gene3D" id="3.50.50.60">
    <property type="entry name" value="FAD/NAD(P)-binding domain"/>
    <property type="match status" value="1"/>
</dbReference>
<dbReference type="EMBL" id="ML213620">
    <property type="protein sequence ID" value="TFK35618.1"/>
    <property type="molecule type" value="Genomic_DNA"/>
</dbReference>
<evidence type="ECO:0000313" key="4">
    <source>
        <dbReference type="Proteomes" id="UP000308652"/>
    </source>
</evidence>
<dbReference type="AlphaFoldDB" id="A0A5C3LUF9"/>
<protein>
    <recommendedName>
        <fullName evidence="5">FAD/NAD(P)-binding domain-containing protein</fullName>
    </recommendedName>
</protein>